<dbReference type="AlphaFoldDB" id="A0A9N9QQZ6"/>
<dbReference type="EMBL" id="OU892281">
    <property type="protein sequence ID" value="CAG9769301.1"/>
    <property type="molecule type" value="Genomic_DNA"/>
</dbReference>
<keyword evidence="2" id="KW-1185">Reference proteome</keyword>
<evidence type="ECO:0008006" key="3">
    <source>
        <dbReference type="Google" id="ProtNLM"/>
    </source>
</evidence>
<reference evidence="1" key="1">
    <citation type="submission" date="2022-01" db="EMBL/GenBank/DDBJ databases">
        <authorList>
            <person name="King R."/>
        </authorList>
    </citation>
    <scope>NUCLEOTIDE SEQUENCE</scope>
</reference>
<gene>
    <name evidence="1" type="ORF">CEUTPL_LOCUS9813</name>
</gene>
<evidence type="ECO:0000313" key="2">
    <source>
        <dbReference type="Proteomes" id="UP001152799"/>
    </source>
</evidence>
<dbReference type="OrthoDB" id="6751415at2759"/>
<sequence length="230" mass="26978">MYKEAEEGITIPLKRYRERTIAATKISKGTFTKLQKESCKVFDNPSCSFSSPKKKRPQLKRKLDSINPGQLKAIREVVYNFYLIEKRRPTLKLILEKIIDQAIIHEELSVSCLGRLLKKIGFRWTKTNDNRKALMEKHDIRLKRIKYLKQITEYRKENRPIIYTDETYIHSSHTSDKGWFDDSSKGFRKPISKGQRLIVLHAGGEGGFINNGLLIFRSGEIIRNYHSYHY</sequence>
<protein>
    <recommendedName>
        <fullName evidence="3">Transposase</fullName>
    </recommendedName>
</protein>
<dbReference type="Proteomes" id="UP001152799">
    <property type="component" value="Chromosome 5"/>
</dbReference>
<proteinExistence type="predicted"/>
<name>A0A9N9QQZ6_9CUCU</name>
<organism evidence="1 2">
    <name type="scientific">Ceutorhynchus assimilis</name>
    <name type="common">cabbage seed weevil</name>
    <dbReference type="NCBI Taxonomy" id="467358"/>
    <lineage>
        <taxon>Eukaryota</taxon>
        <taxon>Metazoa</taxon>
        <taxon>Ecdysozoa</taxon>
        <taxon>Arthropoda</taxon>
        <taxon>Hexapoda</taxon>
        <taxon>Insecta</taxon>
        <taxon>Pterygota</taxon>
        <taxon>Neoptera</taxon>
        <taxon>Endopterygota</taxon>
        <taxon>Coleoptera</taxon>
        <taxon>Polyphaga</taxon>
        <taxon>Cucujiformia</taxon>
        <taxon>Curculionidae</taxon>
        <taxon>Ceutorhynchinae</taxon>
        <taxon>Ceutorhynchus</taxon>
    </lineage>
</organism>
<dbReference type="PANTHER" id="PTHR33939:SF1">
    <property type="entry name" value="DUF4371 DOMAIN-CONTAINING PROTEIN"/>
    <property type="match status" value="1"/>
</dbReference>
<accession>A0A9N9QQZ6</accession>
<dbReference type="PANTHER" id="PTHR33939">
    <property type="entry name" value="PROTEIN CBG22215"/>
    <property type="match status" value="1"/>
</dbReference>
<evidence type="ECO:0000313" key="1">
    <source>
        <dbReference type="EMBL" id="CAG9769301.1"/>
    </source>
</evidence>